<sequence length="194" mass="21621">MAPTTFSKTSSKSQTEETTSSVPTGDVAPKDSRAYEHARHLVKEKRDHVRALKRKELVSAWKAGGMVSVESRHKSRTTRRHGGSIVWDDGEVERDIASLPSLPARRELSLPRVKPEPRPLEVKLADLVSFKPRKGLHSKDSEFEVVPRLRSVIALEESKYDVEPDEPWEHVSFAADDSAWKGVSYAQAVTVGAV</sequence>
<proteinExistence type="predicted"/>
<keyword evidence="2" id="KW-1185">Reference proteome</keyword>
<name>A0ACB8AQH3_9AGAM</name>
<dbReference type="EMBL" id="MU267597">
    <property type="protein sequence ID" value="KAH7915750.1"/>
    <property type="molecule type" value="Genomic_DNA"/>
</dbReference>
<accession>A0ACB8AQH3</accession>
<evidence type="ECO:0000313" key="1">
    <source>
        <dbReference type="EMBL" id="KAH7915750.1"/>
    </source>
</evidence>
<protein>
    <submittedName>
        <fullName evidence="1">Uncharacterized protein</fullName>
    </submittedName>
</protein>
<reference evidence="1" key="1">
    <citation type="journal article" date="2021" name="New Phytol.">
        <title>Evolutionary innovations through gain and loss of genes in the ectomycorrhizal Boletales.</title>
        <authorList>
            <person name="Wu G."/>
            <person name="Miyauchi S."/>
            <person name="Morin E."/>
            <person name="Kuo A."/>
            <person name="Drula E."/>
            <person name="Varga T."/>
            <person name="Kohler A."/>
            <person name="Feng B."/>
            <person name="Cao Y."/>
            <person name="Lipzen A."/>
            <person name="Daum C."/>
            <person name="Hundley H."/>
            <person name="Pangilinan J."/>
            <person name="Johnson J."/>
            <person name="Barry K."/>
            <person name="LaButti K."/>
            <person name="Ng V."/>
            <person name="Ahrendt S."/>
            <person name="Min B."/>
            <person name="Choi I.G."/>
            <person name="Park H."/>
            <person name="Plett J.M."/>
            <person name="Magnuson J."/>
            <person name="Spatafora J.W."/>
            <person name="Nagy L.G."/>
            <person name="Henrissat B."/>
            <person name="Grigoriev I.V."/>
            <person name="Yang Z.L."/>
            <person name="Xu J."/>
            <person name="Martin F.M."/>
        </authorList>
    </citation>
    <scope>NUCLEOTIDE SEQUENCE</scope>
    <source>
        <strain evidence="1">ATCC 28755</strain>
    </source>
</reference>
<organism evidence="1 2">
    <name type="scientific">Hygrophoropsis aurantiaca</name>
    <dbReference type="NCBI Taxonomy" id="72124"/>
    <lineage>
        <taxon>Eukaryota</taxon>
        <taxon>Fungi</taxon>
        <taxon>Dikarya</taxon>
        <taxon>Basidiomycota</taxon>
        <taxon>Agaricomycotina</taxon>
        <taxon>Agaricomycetes</taxon>
        <taxon>Agaricomycetidae</taxon>
        <taxon>Boletales</taxon>
        <taxon>Coniophorineae</taxon>
        <taxon>Hygrophoropsidaceae</taxon>
        <taxon>Hygrophoropsis</taxon>
    </lineage>
</organism>
<comment type="caution">
    <text evidence="1">The sequence shown here is derived from an EMBL/GenBank/DDBJ whole genome shotgun (WGS) entry which is preliminary data.</text>
</comment>
<evidence type="ECO:0000313" key="2">
    <source>
        <dbReference type="Proteomes" id="UP000790377"/>
    </source>
</evidence>
<dbReference type="Proteomes" id="UP000790377">
    <property type="component" value="Unassembled WGS sequence"/>
</dbReference>
<gene>
    <name evidence="1" type="ORF">BJ138DRAFT_1141203</name>
</gene>